<protein>
    <submittedName>
        <fullName evidence="1">5064_t:CDS:1</fullName>
    </submittedName>
</protein>
<keyword evidence="2" id="KW-1185">Reference proteome</keyword>
<name>A0A9N9I8L9_9GLOM</name>
<dbReference type="Proteomes" id="UP000789405">
    <property type="component" value="Unassembled WGS sequence"/>
</dbReference>
<accession>A0A9N9I8L9</accession>
<feature type="non-terminal residue" evidence="1">
    <location>
        <position position="1"/>
    </location>
</feature>
<sequence length="67" mass="7977">KEAPYWITLTTLEWTTPTTRSQSKRLKILILKKKKKQIYFETKSKCKKPKNYTMAIKLDDSNNETPE</sequence>
<dbReference type="AlphaFoldDB" id="A0A9N9I8L9"/>
<dbReference type="EMBL" id="CAJVPY010011048">
    <property type="protein sequence ID" value="CAG8723904.1"/>
    <property type="molecule type" value="Genomic_DNA"/>
</dbReference>
<proteinExistence type="predicted"/>
<comment type="caution">
    <text evidence="1">The sequence shown here is derived from an EMBL/GenBank/DDBJ whole genome shotgun (WGS) entry which is preliminary data.</text>
</comment>
<reference evidence="1" key="1">
    <citation type="submission" date="2021-06" db="EMBL/GenBank/DDBJ databases">
        <authorList>
            <person name="Kallberg Y."/>
            <person name="Tangrot J."/>
            <person name="Rosling A."/>
        </authorList>
    </citation>
    <scope>NUCLEOTIDE SEQUENCE</scope>
    <source>
        <strain evidence="1">MA453B</strain>
    </source>
</reference>
<evidence type="ECO:0000313" key="2">
    <source>
        <dbReference type="Proteomes" id="UP000789405"/>
    </source>
</evidence>
<organism evidence="1 2">
    <name type="scientific">Dentiscutata erythropus</name>
    <dbReference type="NCBI Taxonomy" id="1348616"/>
    <lineage>
        <taxon>Eukaryota</taxon>
        <taxon>Fungi</taxon>
        <taxon>Fungi incertae sedis</taxon>
        <taxon>Mucoromycota</taxon>
        <taxon>Glomeromycotina</taxon>
        <taxon>Glomeromycetes</taxon>
        <taxon>Diversisporales</taxon>
        <taxon>Gigasporaceae</taxon>
        <taxon>Dentiscutata</taxon>
    </lineage>
</organism>
<gene>
    <name evidence="1" type="ORF">DERYTH_LOCUS14536</name>
</gene>
<evidence type="ECO:0000313" key="1">
    <source>
        <dbReference type="EMBL" id="CAG8723904.1"/>
    </source>
</evidence>